<protein>
    <recommendedName>
        <fullName evidence="3">DUF4283 domain-containing protein</fullName>
    </recommendedName>
</protein>
<name>A0A7J8W6Y8_9ROSI</name>
<gene>
    <name evidence="1" type="ORF">Goklo_024188</name>
</gene>
<dbReference type="EMBL" id="JABFAB010238081">
    <property type="protein sequence ID" value="MBA0670796.1"/>
    <property type="molecule type" value="Genomic_DNA"/>
</dbReference>
<reference evidence="1 2" key="1">
    <citation type="journal article" date="2019" name="Genome Biol. Evol.">
        <title>Insights into the evolution of the New World diploid cottons (Gossypium, subgenus Houzingenia) based on genome sequencing.</title>
        <authorList>
            <person name="Grover C.E."/>
            <person name="Arick M.A. 2nd"/>
            <person name="Thrash A."/>
            <person name="Conover J.L."/>
            <person name="Sanders W.S."/>
            <person name="Peterson D.G."/>
            <person name="Frelichowski J.E."/>
            <person name="Scheffler J.A."/>
            <person name="Scheffler B.E."/>
            <person name="Wendel J.F."/>
        </authorList>
    </citation>
    <scope>NUCLEOTIDE SEQUENCE [LARGE SCALE GENOMIC DNA]</scope>
    <source>
        <strain evidence="1">57</strain>
        <tissue evidence="1">Leaf</tissue>
    </source>
</reference>
<dbReference type="OrthoDB" id="1707487at2759"/>
<evidence type="ECO:0000313" key="2">
    <source>
        <dbReference type="Proteomes" id="UP000593573"/>
    </source>
</evidence>
<proteinExistence type="predicted"/>
<feature type="non-terminal residue" evidence="1">
    <location>
        <position position="1"/>
    </location>
</feature>
<evidence type="ECO:0000313" key="1">
    <source>
        <dbReference type="EMBL" id="MBA0670796.1"/>
    </source>
</evidence>
<dbReference type="Proteomes" id="UP000593573">
    <property type="component" value="Unassembled WGS sequence"/>
</dbReference>
<keyword evidence="2" id="KW-1185">Reference proteome</keyword>
<evidence type="ECO:0008006" key="3">
    <source>
        <dbReference type="Google" id="ProtNLM"/>
    </source>
</evidence>
<accession>A0A7J8W6Y8</accession>
<comment type="caution">
    <text evidence="1">The sequence shown here is derived from an EMBL/GenBank/DDBJ whole genome shotgun (WGS) entry which is preliminary data.</text>
</comment>
<sequence>FASVGLLALRFELESLDKAVAIVGSLFFRWGTITDLFYEKNLKAWSGYNQVAIMEKELADLSLGKEKEEGVQFELEGQPQTSMYDLCLVGYCLTTSMVDLERVMSGIPWTFNNHLILLHKLKVGEDPTSIPLIYSNFWVHIHDLPSGYSSDQVAKQLGNFVAKLRRVVVTPSMWIREEPIERNFGDVLSNGRKEQDKMGMDDITYDRRKRALYLGKEDMEEDNEEFSIENNEGKNVIDQIFRLIQVIRMGELKDKVNSKEQPVLNRYRWLPIGKPIERNKNSKLERPWIGESMGR</sequence>
<organism evidence="1 2">
    <name type="scientific">Gossypium klotzschianum</name>
    <dbReference type="NCBI Taxonomy" id="34286"/>
    <lineage>
        <taxon>Eukaryota</taxon>
        <taxon>Viridiplantae</taxon>
        <taxon>Streptophyta</taxon>
        <taxon>Embryophyta</taxon>
        <taxon>Tracheophyta</taxon>
        <taxon>Spermatophyta</taxon>
        <taxon>Magnoliopsida</taxon>
        <taxon>eudicotyledons</taxon>
        <taxon>Gunneridae</taxon>
        <taxon>Pentapetalae</taxon>
        <taxon>rosids</taxon>
        <taxon>malvids</taxon>
        <taxon>Malvales</taxon>
        <taxon>Malvaceae</taxon>
        <taxon>Malvoideae</taxon>
        <taxon>Gossypium</taxon>
    </lineage>
</organism>
<dbReference type="AlphaFoldDB" id="A0A7J8W6Y8"/>